<sequence>MRSYIEAAERSVAKQKYRQWSPISKLLEKSPKISPMGSIEAVEKSRQTDHRQWGPILKLLVSRQTKNIANESHIGKLLKEVTKQNIANGVLY</sequence>
<gene>
    <name evidence="1" type="ORF">AVEN_15389_1</name>
</gene>
<proteinExistence type="predicted"/>
<evidence type="ECO:0000313" key="2">
    <source>
        <dbReference type="Proteomes" id="UP000499080"/>
    </source>
</evidence>
<organism evidence="1 2">
    <name type="scientific">Araneus ventricosus</name>
    <name type="common">Orbweaver spider</name>
    <name type="synonym">Epeira ventricosa</name>
    <dbReference type="NCBI Taxonomy" id="182803"/>
    <lineage>
        <taxon>Eukaryota</taxon>
        <taxon>Metazoa</taxon>
        <taxon>Ecdysozoa</taxon>
        <taxon>Arthropoda</taxon>
        <taxon>Chelicerata</taxon>
        <taxon>Arachnida</taxon>
        <taxon>Araneae</taxon>
        <taxon>Araneomorphae</taxon>
        <taxon>Entelegynae</taxon>
        <taxon>Araneoidea</taxon>
        <taxon>Araneidae</taxon>
        <taxon>Araneus</taxon>
    </lineage>
</organism>
<dbReference type="Proteomes" id="UP000499080">
    <property type="component" value="Unassembled WGS sequence"/>
</dbReference>
<name>A0A4Y2MDU2_ARAVE</name>
<protein>
    <submittedName>
        <fullName evidence="1">Uncharacterized protein</fullName>
    </submittedName>
</protein>
<keyword evidence="2" id="KW-1185">Reference proteome</keyword>
<evidence type="ECO:0000313" key="1">
    <source>
        <dbReference type="EMBL" id="GBN25315.1"/>
    </source>
</evidence>
<dbReference type="EMBL" id="BGPR01122850">
    <property type="protein sequence ID" value="GBN25315.1"/>
    <property type="molecule type" value="Genomic_DNA"/>
</dbReference>
<accession>A0A4Y2MDU2</accession>
<dbReference type="AlphaFoldDB" id="A0A4Y2MDU2"/>
<reference evidence="1 2" key="1">
    <citation type="journal article" date="2019" name="Sci. Rep.">
        <title>Orb-weaving spider Araneus ventricosus genome elucidates the spidroin gene catalogue.</title>
        <authorList>
            <person name="Kono N."/>
            <person name="Nakamura H."/>
            <person name="Ohtoshi R."/>
            <person name="Moran D.A.P."/>
            <person name="Shinohara A."/>
            <person name="Yoshida Y."/>
            <person name="Fujiwara M."/>
            <person name="Mori M."/>
            <person name="Tomita M."/>
            <person name="Arakawa K."/>
        </authorList>
    </citation>
    <scope>NUCLEOTIDE SEQUENCE [LARGE SCALE GENOMIC DNA]</scope>
</reference>
<comment type="caution">
    <text evidence="1">The sequence shown here is derived from an EMBL/GenBank/DDBJ whole genome shotgun (WGS) entry which is preliminary data.</text>
</comment>